<feature type="domain" description="DUF4124" evidence="3">
    <location>
        <begin position="3"/>
        <end position="41"/>
    </location>
</feature>
<dbReference type="InterPro" id="IPR025392">
    <property type="entry name" value="DUF4124"/>
</dbReference>
<evidence type="ECO:0000313" key="5">
    <source>
        <dbReference type="Proteomes" id="UP000603434"/>
    </source>
</evidence>
<dbReference type="AlphaFoldDB" id="A0A8J6TP10"/>
<reference evidence="4 5" key="1">
    <citation type="submission" date="2020-08" db="EMBL/GenBank/DDBJ databases">
        <title>Bridging the membrane lipid divide: bacteria of the FCB group superphylum have the potential to synthesize archaeal ether lipids.</title>
        <authorList>
            <person name="Villanueva L."/>
            <person name="Von Meijenfeldt F.A.B."/>
            <person name="Westbye A.B."/>
            <person name="Yadav S."/>
            <person name="Hopmans E.C."/>
            <person name="Dutilh B.E."/>
            <person name="Sinninghe Damste J.S."/>
        </authorList>
    </citation>
    <scope>NUCLEOTIDE SEQUENCE [LARGE SCALE GENOMIC DNA]</scope>
    <source>
        <strain evidence="4">NIOZ-UU30</strain>
    </source>
</reference>
<dbReference type="Pfam" id="PF01464">
    <property type="entry name" value="SLT"/>
    <property type="match status" value="1"/>
</dbReference>
<evidence type="ECO:0000256" key="1">
    <source>
        <dbReference type="ARBA" id="ARBA00007734"/>
    </source>
</evidence>
<dbReference type="CDD" id="cd00254">
    <property type="entry name" value="LT-like"/>
    <property type="match status" value="1"/>
</dbReference>
<dbReference type="InterPro" id="IPR023346">
    <property type="entry name" value="Lysozyme-like_dom_sf"/>
</dbReference>
<dbReference type="Gene3D" id="1.10.530.10">
    <property type="match status" value="1"/>
</dbReference>
<accession>A0A8J6TP10</accession>
<dbReference type="Proteomes" id="UP000603434">
    <property type="component" value="Unassembled WGS sequence"/>
</dbReference>
<dbReference type="Pfam" id="PF13511">
    <property type="entry name" value="DUF4124"/>
    <property type="match status" value="1"/>
</dbReference>
<protein>
    <submittedName>
        <fullName evidence="4">Lytic transglycosylase domain-containing protein</fullName>
    </submittedName>
</protein>
<organism evidence="4 5">
    <name type="scientific">Candidatus Desulfatibia profunda</name>
    <dbReference type="NCBI Taxonomy" id="2841695"/>
    <lineage>
        <taxon>Bacteria</taxon>
        <taxon>Pseudomonadati</taxon>
        <taxon>Thermodesulfobacteriota</taxon>
        <taxon>Desulfobacteria</taxon>
        <taxon>Desulfobacterales</taxon>
        <taxon>Desulfobacterales incertae sedis</taxon>
        <taxon>Candidatus Desulfatibia</taxon>
    </lineage>
</organism>
<comment type="caution">
    <text evidence="4">The sequence shown here is derived from an EMBL/GenBank/DDBJ whole genome shotgun (WGS) entry which is preliminary data.</text>
</comment>
<evidence type="ECO:0000313" key="4">
    <source>
        <dbReference type="EMBL" id="MBC8363128.1"/>
    </source>
</evidence>
<evidence type="ECO:0000259" key="2">
    <source>
        <dbReference type="Pfam" id="PF01464"/>
    </source>
</evidence>
<dbReference type="SUPFAM" id="SSF53955">
    <property type="entry name" value="Lysozyme-like"/>
    <property type="match status" value="1"/>
</dbReference>
<dbReference type="PANTHER" id="PTHR37423:SF2">
    <property type="entry name" value="MEMBRANE-BOUND LYTIC MUREIN TRANSGLYCOSYLASE C"/>
    <property type="match status" value="1"/>
</dbReference>
<comment type="similarity">
    <text evidence="1">Belongs to the transglycosylase Slt family.</text>
</comment>
<dbReference type="PANTHER" id="PTHR37423">
    <property type="entry name" value="SOLUBLE LYTIC MUREIN TRANSGLYCOSYLASE-RELATED"/>
    <property type="match status" value="1"/>
</dbReference>
<evidence type="ECO:0000259" key="3">
    <source>
        <dbReference type="Pfam" id="PF13511"/>
    </source>
</evidence>
<proteinExistence type="inferred from homology"/>
<name>A0A8J6TP10_9BACT</name>
<dbReference type="InterPro" id="IPR008258">
    <property type="entry name" value="Transglycosylase_SLT_dom_1"/>
</dbReference>
<feature type="domain" description="Transglycosylase SLT" evidence="2">
    <location>
        <begin position="59"/>
        <end position="165"/>
    </location>
</feature>
<sequence length="181" mass="20600">MVLLFLAVRPLSADIYAYIDSQGVLHFTNVPTSAKYKVYIKEKPSRSLNLYTSNQYDHMITGASQRHGVSFSLLKALIKTESDFDHRAISNAGAKGLMQIMPENIRLLRIKDPFDPWENIMGGARYLKQLIERFNGELSLALAAYNAGPNIVERHQGIPPIKETEDFVKKVLGYYSMYEKR</sequence>
<dbReference type="EMBL" id="JACNJH010000258">
    <property type="protein sequence ID" value="MBC8363128.1"/>
    <property type="molecule type" value="Genomic_DNA"/>
</dbReference>
<gene>
    <name evidence="4" type="ORF">H8E23_17220</name>
</gene>